<comment type="caution">
    <text evidence="1">The sequence shown here is derived from an EMBL/GenBank/DDBJ whole genome shotgun (WGS) entry which is preliminary data.</text>
</comment>
<sequence length="243" mass="25596">MAMAAGTSVSTMLSSKKRNLVAITGPMGGGKTALWCYLRFPNKNSVPRTQTSMSVNSALVHVDGVQAHLVDIPGHQKYGFDRDTHLSAARAILFVVDSAGIVHNIRSTAEALYEVLANEHVQQSEVPVMIVCNKQDDPSAVSNSQIKSMLEGEIDKLRVSRQAGLDSLRGSAMGSGAAAAGGDADDDAAAADRATDYLGFDGKKFCFEDLPNDVQINEASMAMGLGVGGLEPIKAWIAESLSA</sequence>
<reference evidence="1" key="1">
    <citation type="submission" date="2022-07" db="EMBL/GenBank/DDBJ databases">
        <title>Phylogenomic reconstructions and comparative analyses of Kickxellomycotina fungi.</title>
        <authorList>
            <person name="Reynolds N.K."/>
            <person name="Stajich J.E."/>
            <person name="Barry K."/>
            <person name="Grigoriev I.V."/>
            <person name="Crous P."/>
            <person name="Smith M.E."/>
        </authorList>
    </citation>
    <scope>NUCLEOTIDE SEQUENCE</scope>
    <source>
        <strain evidence="1">Benny 63K</strain>
    </source>
</reference>
<organism evidence="1 2">
    <name type="scientific">Kickxella alabastrina</name>
    <dbReference type="NCBI Taxonomy" id="61397"/>
    <lineage>
        <taxon>Eukaryota</taxon>
        <taxon>Fungi</taxon>
        <taxon>Fungi incertae sedis</taxon>
        <taxon>Zoopagomycota</taxon>
        <taxon>Kickxellomycotina</taxon>
        <taxon>Kickxellomycetes</taxon>
        <taxon>Kickxellales</taxon>
        <taxon>Kickxellaceae</taxon>
        <taxon>Kickxella</taxon>
    </lineage>
</organism>
<dbReference type="EMBL" id="JANBPG010000660">
    <property type="protein sequence ID" value="KAJ1894693.1"/>
    <property type="molecule type" value="Genomic_DNA"/>
</dbReference>
<proteinExistence type="predicted"/>
<dbReference type="Proteomes" id="UP001150581">
    <property type="component" value="Unassembled WGS sequence"/>
</dbReference>
<accession>A0ACC1IGB5</accession>
<protein>
    <submittedName>
        <fullName evidence="1">Uncharacterized protein</fullName>
    </submittedName>
</protein>
<evidence type="ECO:0000313" key="2">
    <source>
        <dbReference type="Proteomes" id="UP001150581"/>
    </source>
</evidence>
<evidence type="ECO:0000313" key="1">
    <source>
        <dbReference type="EMBL" id="KAJ1894693.1"/>
    </source>
</evidence>
<keyword evidence="2" id="KW-1185">Reference proteome</keyword>
<gene>
    <name evidence="1" type="ORF">LPJ66_005037</name>
</gene>
<name>A0ACC1IGB5_9FUNG</name>